<dbReference type="RefSeq" id="WP_014159321.1">
    <property type="nucleotide sequence ID" value="NC_016147.2"/>
</dbReference>
<gene>
    <name evidence="1" type="ordered locus">DSC_02450</name>
</gene>
<name>G7UVM6_PSEUP</name>
<dbReference type="HOGENOM" id="CLU_1460142_0_0_6"/>
<keyword evidence="2" id="KW-1185">Reference proteome</keyword>
<sequence length="185" mass="18745">MNRIENLLSRPPRAVLALTLTLSLVACDQKPAEQTQEAPPPAPAEAPATTALTSFNAFDASPLPAETTNKECALDTFNGEAPTSGLALPTGSSAAVGGWAGNGAGQVATGFHLVLKGAQSYSAPINIGVARPDVATSLNSPGLGNSGFTLDFSLANVAAGTYAAYITDPANPQTACDLKYSLTVQ</sequence>
<dbReference type="AlphaFoldDB" id="G7UVM6"/>
<protein>
    <recommendedName>
        <fullName evidence="3">Lipoprotein</fullName>
    </recommendedName>
</protein>
<dbReference type="EMBL" id="CP003093">
    <property type="protein sequence ID" value="AER55143.1"/>
    <property type="molecule type" value="Genomic_DNA"/>
</dbReference>
<evidence type="ECO:0008006" key="3">
    <source>
        <dbReference type="Google" id="ProtNLM"/>
    </source>
</evidence>
<organism evidence="1 2">
    <name type="scientific">Pseudoxanthomonas spadix (strain BD-a59)</name>
    <dbReference type="NCBI Taxonomy" id="1045855"/>
    <lineage>
        <taxon>Bacteria</taxon>
        <taxon>Pseudomonadati</taxon>
        <taxon>Pseudomonadota</taxon>
        <taxon>Gammaproteobacteria</taxon>
        <taxon>Lysobacterales</taxon>
        <taxon>Lysobacteraceae</taxon>
        <taxon>Pseudoxanthomonas</taxon>
    </lineage>
</organism>
<evidence type="ECO:0000313" key="1">
    <source>
        <dbReference type="EMBL" id="AER55143.1"/>
    </source>
</evidence>
<evidence type="ECO:0000313" key="2">
    <source>
        <dbReference type="Proteomes" id="UP000005870"/>
    </source>
</evidence>
<dbReference type="Proteomes" id="UP000005870">
    <property type="component" value="Chromosome"/>
</dbReference>
<reference evidence="1 2" key="1">
    <citation type="journal article" date="2012" name="J. Bacteriol.">
        <title>Complete Genome Sequence of the BTEX-Degrading Bacterium Pseudoxanthomonas spadix BD-a59.</title>
        <authorList>
            <person name="Lee S.H."/>
            <person name="Jin H.M."/>
            <person name="Lee H.J."/>
            <person name="Kim J.M."/>
            <person name="Jeon C.O."/>
        </authorList>
    </citation>
    <scope>NUCLEOTIDE SEQUENCE [LARGE SCALE GENOMIC DNA]</scope>
    <source>
        <strain evidence="1 2">BD-a59</strain>
    </source>
</reference>
<accession>G7UVM6</accession>
<dbReference type="PROSITE" id="PS51257">
    <property type="entry name" value="PROKAR_LIPOPROTEIN"/>
    <property type="match status" value="1"/>
</dbReference>
<proteinExistence type="predicted"/>
<dbReference type="KEGG" id="psd:DSC_02450"/>
<dbReference type="eggNOG" id="ENOG5031JIY">
    <property type="taxonomic scope" value="Bacteria"/>
</dbReference>